<dbReference type="InterPro" id="IPR036388">
    <property type="entry name" value="WH-like_DNA-bd_sf"/>
</dbReference>
<dbReference type="CDD" id="cd00383">
    <property type="entry name" value="trans_reg_C"/>
    <property type="match status" value="1"/>
</dbReference>
<evidence type="ECO:0000256" key="2">
    <source>
        <dbReference type="PROSITE-ProRule" id="PRU01091"/>
    </source>
</evidence>
<dbReference type="EMBL" id="QMKK01000056">
    <property type="protein sequence ID" value="RAX37931.1"/>
    <property type="molecule type" value="Genomic_DNA"/>
</dbReference>
<gene>
    <name evidence="4" type="ORF">DQ393_30110</name>
</gene>
<dbReference type="Gene3D" id="1.25.40.10">
    <property type="entry name" value="Tetratricopeptide repeat domain"/>
    <property type="match status" value="1"/>
</dbReference>
<dbReference type="GO" id="GO:0003677">
    <property type="term" value="F:DNA binding"/>
    <property type="evidence" value="ECO:0007669"/>
    <property type="project" value="UniProtKB-UniRule"/>
</dbReference>
<dbReference type="InterPro" id="IPR016032">
    <property type="entry name" value="Sig_transdc_resp-reg_C-effctor"/>
</dbReference>
<feature type="DNA-binding region" description="OmpR/PhoB-type" evidence="2">
    <location>
        <begin position="10"/>
        <end position="109"/>
    </location>
</feature>
<evidence type="ECO:0000256" key="1">
    <source>
        <dbReference type="ARBA" id="ARBA00023125"/>
    </source>
</evidence>
<feature type="domain" description="OmpR/PhoB-type" evidence="3">
    <location>
        <begin position="10"/>
        <end position="109"/>
    </location>
</feature>
<dbReference type="OrthoDB" id="7794946at2"/>
<reference evidence="4 5" key="1">
    <citation type="submission" date="2018-06" db="EMBL/GenBank/DDBJ databases">
        <title>Whole Genome Sequence of an efficient microsymbiont, Rhizobium tropici.</title>
        <authorList>
            <person name="Srinivasan R."/>
            <person name="Singh H.V."/>
            <person name="Srivastava R."/>
            <person name="Kumari B."/>
            <person name="Radhakrishna A."/>
        </authorList>
    </citation>
    <scope>NUCLEOTIDE SEQUENCE [LARGE SCALE GENOMIC DNA]</scope>
    <source>
        <strain evidence="4 5">IGFRI Rhizo-19</strain>
    </source>
</reference>
<dbReference type="SUPFAM" id="SSF48452">
    <property type="entry name" value="TPR-like"/>
    <property type="match status" value="1"/>
</dbReference>
<name>A0A329Y280_RHITR</name>
<dbReference type="InterPro" id="IPR011990">
    <property type="entry name" value="TPR-like_helical_dom_sf"/>
</dbReference>
<dbReference type="Proteomes" id="UP000251205">
    <property type="component" value="Unassembled WGS sequence"/>
</dbReference>
<proteinExistence type="predicted"/>
<keyword evidence="1 2" id="KW-0238">DNA-binding</keyword>
<dbReference type="RefSeq" id="WP_112345363.1">
    <property type="nucleotide sequence ID" value="NZ_QMKK01000056.1"/>
</dbReference>
<protein>
    <recommendedName>
        <fullName evidence="3">OmpR/PhoB-type domain-containing protein</fullName>
    </recommendedName>
</protein>
<dbReference type="AlphaFoldDB" id="A0A329Y280"/>
<dbReference type="Gene3D" id="1.10.10.10">
    <property type="entry name" value="Winged helix-like DNA-binding domain superfamily/Winged helix DNA-binding domain"/>
    <property type="match status" value="1"/>
</dbReference>
<accession>A0A329Y280</accession>
<evidence type="ECO:0000313" key="5">
    <source>
        <dbReference type="Proteomes" id="UP000251205"/>
    </source>
</evidence>
<sequence>MISFAETGKARNLYFGDLMIDEACMFAHRNGKAVQFTRSERALLLAFTRNSRRLMTRSRLLDEIARSDSDPSDRNIDFLVNRLRQKLGDNAKSPSYIATRYGEGYVWIAIPSGPHPIDAFLIIAPSFEIEKHPSRQQYLSLMETLKGLIAAGMGVERKVVVTEANLLAASDRLRYFVQVSFHTDARWLSCVATLREMPSKRIVKAFRLRIDQTDNRSALDETARMSEGVIAALRQALKNASDGLGIPENESPEARFQRASNLLSTSNPKWLASGERLAEGREQDPSDADGAIQWGLHLFARLVLTTPFGGMSLEERDRIESEIEATVLECLHEIEDRPLLMLAAAKLLYFINRGHLELAEELAERALARTQDSTAALPILGQLRYARGRFDEAVVIFDQGIKTAEPGSEFHRHMRVLKCIALLAGGYSPAAAAQATDMANLGADCPGEIRLMIGWMVAPPDRKLPEALERALAALGPDHAAGAIQYLYFTSARHVTLEHGRANVMRNMIAHVSRLYGKQAVPDFVLSNIGSLGSA</sequence>
<dbReference type="Pfam" id="PF00486">
    <property type="entry name" value="Trans_reg_C"/>
    <property type="match status" value="1"/>
</dbReference>
<dbReference type="SUPFAM" id="SSF46894">
    <property type="entry name" value="C-terminal effector domain of the bipartite response regulators"/>
    <property type="match status" value="1"/>
</dbReference>
<evidence type="ECO:0000313" key="4">
    <source>
        <dbReference type="EMBL" id="RAX37931.1"/>
    </source>
</evidence>
<dbReference type="PROSITE" id="PS51755">
    <property type="entry name" value="OMPR_PHOB"/>
    <property type="match status" value="1"/>
</dbReference>
<organism evidence="4 5">
    <name type="scientific">Rhizobium tropici</name>
    <dbReference type="NCBI Taxonomy" id="398"/>
    <lineage>
        <taxon>Bacteria</taxon>
        <taxon>Pseudomonadati</taxon>
        <taxon>Pseudomonadota</taxon>
        <taxon>Alphaproteobacteria</taxon>
        <taxon>Hyphomicrobiales</taxon>
        <taxon>Rhizobiaceae</taxon>
        <taxon>Rhizobium/Agrobacterium group</taxon>
        <taxon>Rhizobium</taxon>
    </lineage>
</organism>
<comment type="caution">
    <text evidence="4">The sequence shown here is derived from an EMBL/GenBank/DDBJ whole genome shotgun (WGS) entry which is preliminary data.</text>
</comment>
<evidence type="ECO:0000259" key="3">
    <source>
        <dbReference type="PROSITE" id="PS51755"/>
    </source>
</evidence>
<dbReference type="GO" id="GO:0000160">
    <property type="term" value="P:phosphorelay signal transduction system"/>
    <property type="evidence" value="ECO:0007669"/>
    <property type="project" value="InterPro"/>
</dbReference>
<dbReference type="GO" id="GO:0006355">
    <property type="term" value="P:regulation of DNA-templated transcription"/>
    <property type="evidence" value="ECO:0007669"/>
    <property type="project" value="InterPro"/>
</dbReference>
<dbReference type="SMART" id="SM00862">
    <property type="entry name" value="Trans_reg_C"/>
    <property type="match status" value="1"/>
</dbReference>
<dbReference type="InterPro" id="IPR001867">
    <property type="entry name" value="OmpR/PhoB-type_DNA-bd"/>
</dbReference>